<keyword evidence="2" id="KW-1185">Reference proteome</keyword>
<dbReference type="RefSeq" id="WP_011527230.1">
    <property type="nucleotide sequence ID" value="NC_008011.1"/>
</dbReference>
<dbReference type="Pfam" id="PF09474">
    <property type="entry name" value="Type_III_YscX"/>
    <property type="match status" value="1"/>
</dbReference>
<dbReference type="EMBL" id="AM180252">
    <property type="protein sequence ID" value="CAJ55206.1"/>
    <property type="molecule type" value="Genomic_DNA"/>
</dbReference>
<dbReference type="STRING" id="363253.LI1152"/>
<protein>
    <submittedName>
        <fullName evidence="1">NA</fullName>
    </submittedName>
</protein>
<dbReference type="HOGENOM" id="CLU_2023041_0_0_7"/>
<name>Q1MP71_LAWIP</name>
<dbReference type="Proteomes" id="UP000002430">
    <property type="component" value="Chromosome"/>
</dbReference>
<dbReference type="InterPro" id="IPR012672">
    <property type="entry name" value="T3SS_YscX"/>
</dbReference>
<dbReference type="OrthoDB" id="5459645at2"/>
<dbReference type="AlphaFoldDB" id="Q1MP71"/>
<accession>Q1MP71</accession>
<proteinExistence type="predicted"/>
<sequence length="122" mass="13145">MKRVSLLDASIGIGTILGPQETPEPTIPQSRSLASTSLTTTSLEATYAPSNIQTVLEEAICPDAGDGGLLIPSVFSSNLQKCKENLSQSNQIEIQNFLQHDLEPLIDNEALLKMYVSLMIEG</sequence>
<dbReference type="eggNOG" id="ENOG502ZISF">
    <property type="taxonomic scope" value="Bacteria"/>
</dbReference>
<organism evidence="1 2">
    <name type="scientific">Lawsonia intracellularis (strain PHE/MN1-00)</name>
    <dbReference type="NCBI Taxonomy" id="363253"/>
    <lineage>
        <taxon>Bacteria</taxon>
        <taxon>Pseudomonadati</taxon>
        <taxon>Thermodesulfobacteriota</taxon>
        <taxon>Desulfovibrionia</taxon>
        <taxon>Desulfovibrionales</taxon>
        <taxon>Desulfovibrionaceae</taxon>
        <taxon>Lawsonia</taxon>
    </lineage>
</organism>
<gene>
    <name evidence="1" type="ordered locus">LI1152</name>
</gene>
<evidence type="ECO:0000313" key="1">
    <source>
        <dbReference type="EMBL" id="CAJ55206.1"/>
    </source>
</evidence>
<reference evidence="1 2" key="1">
    <citation type="submission" date="2005-11" db="EMBL/GenBank/DDBJ databases">
        <title>The complete genome sequence of Lawsonia intracellularis: the causative agent of proliferative enteropathy.</title>
        <authorList>
            <person name="Kaur K."/>
            <person name="Zhang Q."/>
            <person name="Beckler D."/>
            <person name="Munir S."/>
            <person name="Li L."/>
            <person name="Kinsley K."/>
            <person name="Herron L."/>
            <person name="Peterson A."/>
            <person name="May B."/>
            <person name="Singh S."/>
            <person name="Gebhart C."/>
            <person name="Kapur V."/>
        </authorList>
    </citation>
    <scope>NUCLEOTIDE SEQUENCE [LARGE SCALE GENOMIC DNA]</scope>
    <source>
        <strain evidence="1 2">PHE/MN1-00</strain>
    </source>
</reference>
<evidence type="ECO:0000313" key="2">
    <source>
        <dbReference type="Proteomes" id="UP000002430"/>
    </source>
</evidence>
<dbReference type="KEGG" id="lip:LI1152"/>